<dbReference type="PANTHER" id="PTHR21301:SF10">
    <property type="entry name" value="REVERSE TRANSCRIPTASE DOMAIN-CONTAINING PROTEIN"/>
    <property type="match status" value="1"/>
</dbReference>
<evidence type="ECO:0000313" key="3">
    <source>
        <dbReference type="EMBL" id="CAF3920060.1"/>
    </source>
</evidence>
<dbReference type="EMBL" id="CAJOBC010007064">
    <property type="protein sequence ID" value="CAF3920060.1"/>
    <property type="molecule type" value="Genomic_DNA"/>
</dbReference>
<dbReference type="Proteomes" id="UP000663829">
    <property type="component" value="Unassembled WGS sequence"/>
</dbReference>
<keyword evidence="4" id="KW-1185">Reference proteome</keyword>
<gene>
    <name evidence="2" type="ORF">GPM918_LOCUS21460</name>
    <name evidence="3" type="ORF">SRO942_LOCUS21457</name>
</gene>
<proteinExistence type="predicted"/>
<evidence type="ECO:0000256" key="1">
    <source>
        <dbReference type="SAM" id="MobiDB-lite"/>
    </source>
</evidence>
<dbReference type="AlphaFoldDB" id="A0A814T531"/>
<evidence type="ECO:0000313" key="2">
    <source>
        <dbReference type="EMBL" id="CAF1156635.1"/>
    </source>
</evidence>
<name>A0A814T531_9BILA</name>
<evidence type="ECO:0000313" key="4">
    <source>
        <dbReference type="Proteomes" id="UP000663829"/>
    </source>
</evidence>
<feature type="region of interest" description="Disordered" evidence="1">
    <location>
        <begin position="48"/>
        <end position="76"/>
    </location>
</feature>
<evidence type="ECO:0008006" key="5">
    <source>
        <dbReference type="Google" id="ProtNLM"/>
    </source>
</evidence>
<dbReference type="OrthoDB" id="5973140at2759"/>
<organism evidence="2 4">
    <name type="scientific">Didymodactylos carnosus</name>
    <dbReference type="NCBI Taxonomy" id="1234261"/>
    <lineage>
        <taxon>Eukaryota</taxon>
        <taxon>Metazoa</taxon>
        <taxon>Spiralia</taxon>
        <taxon>Gnathifera</taxon>
        <taxon>Rotifera</taxon>
        <taxon>Eurotatoria</taxon>
        <taxon>Bdelloidea</taxon>
        <taxon>Philodinida</taxon>
        <taxon>Philodinidae</taxon>
        <taxon>Didymodactylos</taxon>
    </lineage>
</organism>
<dbReference type="Proteomes" id="UP000681722">
    <property type="component" value="Unassembled WGS sequence"/>
</dbReference>
<accession>A0A814T531</accession>
<reference evidence="2" key="1">
    <citation type="submission" date="2021-02" db="EMBL/GenBank/DDBJ databases">
        <authorList>
            <person name="Nowell W R."/>
        </authorList>
    </citation>
    <scope>NUCLEOTIDE SEQUENCE</scope>
</reference>
<dbReference type="EMBL" id="CAJNOQ010007065">
    <property type="protein sequence ID" value="CAF1156635.1"/>
    <property type="molecule type" value="Genomic_DNA"/>
</dbReference>
<dbReference type="PANTHER" id="PTHR21301">
    <property type="entry name" value="REVERSE TRANSCRIPTASE"/>
    <property type="match status" value="1"/>
</dbReference>
<protein>
    <recommendedName>
        <fullName evidence="5">Reverse transcriptase domain-containing protein</fullName>
    </recommendedName>
</protein>
<sequence>MLLVLVETSSLVDDFQLFFSLIHSNSIDLISFEDRLIDIISISKGNQPKNKRTAAITTNPSNNQQSKKNKKSNDIQTSKPHYLQLSDAIFKQMLSNAIEHGNVHNMNIKLENGLPKPHKPGTPLRPIIASINAPTTLISKFLNNLLAPIFLDVARRTTFINGIDVVRKLEKYVKDGHMKSTTRFIIADVTDLYTMIPRQGALEALAGFCIQLSKQAFTQVLANIYMYQWEKELIQHQTMKNEIYGRYIDDIFMTTNESIDEMKQRLEQADNKDINIKTYYQINRSVDFLDVTIMNEDSQLRTNE</sequence>
<comment type="caution">
    <text evidence="2">The sequence shown here is derived from an EMBL/GenBank/DDBJ whole genome shotgun (WGS) entry which is preliminary data.</text>
</comment>